<dbReference type="Gene3D" id="1.10.1200.10">
    <property type="entry name" value="ACP-like"/>
    <property type="match status" value="1"/>
</dbReference>
<dbReference type="EMBL" id="JAGPNK010000012">
    <property type="protein sequence ID" value="KAH7310811.1"/>
    <property type="molecule type" value="Genomic_DNA"/>
</dbReference>
<dbReference type="Pfam" id="PF00501">
    <property type="entry name" value="AMP-binding"/>
    <property type="match status" value="1"/>
</dbReference>
<keyword evidence="6" id="KW-1185">Reference proteome</keyword>
<dbReference type="InterPro" id="IPR000873">
    <property type="entry name" value="AMP-dep_synth/lig_dom"/>
</dbReference>
<dbReference type="PROSITE" id="PS00455">
    <property type="entry name" value="AMP_BINDING"/>
    <property type="match status" value="1"/>
</dbReference>
<dbReference type="InterPro" id="IPR009081">
    <property type="entry name" value="PP-bd_ACP"/>
</dbReference>
<dbReference type="InterPro" id="IPR036736">
    <property type="entry name" value="ACP-like_sf"/>
</dbReference>
<proteinExistence type="predicted"/>
<evidence type="ECO:0000259" key="4">
    <source>
        <dbReference type="PROSITE" id="PS50075"/>
    </source>
</evidence>
<comment type="caution">
    <text evidence="5">The sequence shown here is derived from an EMBL/GenBank/DDBJ whole genome shotgun (WGS) entry which is preliminary data.</text>
</comment>
<dbReference type="InterPro" id="IPR013120">
    <property type="entry name" value="FAR_NAD-bd"/>
</dbReference>
<dbReference type="InterPro" id="IPR020806">
    <property type="entry name" value="PKS_PP-bd"/>
</dbReference>
<dbReference type="Proteomes" id="UP000813444">
    <property type="component" value="Unassembled WGS sequence"/>
</dbReference>
<dbReference type="Pfam" id="PF23562">
    <property type="entry name" value="AMP-binding_C_3"/>
    <property type="match status" value="1"/>
</dbReference>
<reference evidence="5" key="1">
    <citation type="journal article" date="2021" name="Nat. Commun.">
        <title>Genetic determinants of endophytism in the Arabidopsis root mycobiome.</title>
        <authorList>
            <person name="Mesny F."/>
            <person name="Miyauchi S."/>
            <person name="Thiergart T."/>
            <person name="Pickel B."/>
            <person name="Atanasova L."/>
            <person name="Karlsson M."/>
            <person name="Huettel B."/>
            <person name="Barry K.W."/>
            <person name="Haridas S."/>
            <person name="Chen C."/>
            <person name="Bauer D."/>
            <person name="Andreopoulos W."/>
            <person name="Pangilinan J."/>
            <person name="LaButti K."/>
            <person name="Riley R."/>
            <person name="Lipzen A."/>
            <person name="Clum A."/>
            <person name="Drula E."/>
            <person name="Henrissat B."/>
            <person name="Kohler A."/>
            <person name="Grigoriev I.V."/>
            <person name="Martin F.M."/>
            <person name="Hacquard S."/>
        </authorList>
    </citation>
    <scope>NUCLEOTIDE SEQUENCE</scope>
    <source>
        <strain evidence="5">MPI-CAGE-CH-0235</strain>
    </source>
</reference>
<keyword evidence="2" id="KW-0597">Phosphoprotein</keyword>
<dbReference type="InterPro" id="IPR042099">
    <property type="entry name" value="ANL_N_sf"/>
</dbReference>
<dbReference type="AlphaFoldDB" id="A0A8K0SKP6"/>
<dbReference type="GO" id="GO:0031177">
    <property type="term" value="F:phosphopantetheine binding"/>
    <property type="evidence" value="ECO:0007669"/>
    <property type="project" value="InterPro"/>
</dbReference>
<dbReference type="SMART" id="SM00823">
    <property type="entry name" value="PKS_PP"/>
    <property type="match status" value="1"/>
</dbReference>
<dbReference type="InterPro" id="IPR036291">
    <property type="entry name" value="NAD(P)-bd_dom_sf"/>
</dbReference>
<dbReference type="Pfam" id="PF07993">
    <property type="entry name" value="NAD_binding_4"/>
    <property type="match status" value="1"/>
</dbReference>
<dbReference type="SUPFAM" id="SSF51735">
    <property type="entry name" value="NAD(P)-binding Rossmann-fold domains"/>
    <property type="match status" value="1"/>
</dbReference>
<name>A0A8K0SKP6_9HYPO</name>
<evidence type="ECO:0000256" key="1">
    <source>
        <dbReference type="ARBA" id="ARBA00022450"/>
    </source>
</evidence>
<dbReference type="SUPFAM" id="SSF56801">
    <property type="entry name" value="Acetyl-CoA synthetase-like"/>
    <property type="match status" value="1"/>
</dbReference>
<dbReference type="InterPro" id="IPR051414">
    <property type="entry name" value="Adenylate-forming_Reductase"/>
</dbReference>
<dbReference type="SUPFAM" id="SSF47336">
    <property type="entry name" value="ACP-like"/>
    <property type="match status" value="1"/>
</dbReference>
<feature type="domain" description="Carrier" evidence="4">
    <location>
        <begin position="558"/>
        <end position="634"/>
    </location>
</feature>
<dbReference type="PROSITE" id="PS50075">
    <property type="entry name" value="CARRIER"/>
    <property type="match status" value="1"/>
</dbReference>
<accession>A0A8K0SKP6</accession>
<dbReference type="Gene3D" id="3.40.50.12780">
    <property type="entry name" value="N-terminal domain of ligase-like"/>
    <property type="match status" value="1"/>
</dbReference>
<dbReference type="PANTHER" id="PTHR43439">
    <property type="entry name" value="PHENYLACETATE-COENZYME A LIGASE"/>
    <property type="match status" value="1"/>
</dbReference>
<evidence type="ECO:0000313" key="6">
    <source>
        <dbReference type="Proteomes" id="UP000813444"/>
    </source>
</evidence>
<dbReference type="OrthoDB" id="429813at2759"/>
<organism evidence="5 6">
    <name type="scientific">Stachybotrys elegans</name>
    <dbReference type="NCBI Taxonomy" id="80388"/>
    <lineage>
        <taxon>Eukaryota</taxon>
        <taxon>Fungi</taxon>
        <taxon>Dikarya</taxon>
        <taxon>Ascomycota</taxon>
        <taxon>Pezizomycotina</taxon>
        <taxon>Sordariomycetes</taxon>
        <taxon>Hypocreomycetidae</taxon>
        <taxon>Hypocreales</taxon>
        <taxon>Stachybotryaceae</taxon>
        <taxon>Stachybotrys</taxon>
    </lineage>
</organism>
<keyword evidence="1" id="KW-0596">Phosphopantetheine</keyword>
<evidence type="ECO:0000256" key="3">
    <source>
        <dbReference type="ARBA" id="ARBA00022857"/>
    </source>
</evidence>
<dbReference type="Pfam" id="PF00550">
    <property type="entry name" value="PP-binding"/>
    <property type="match status" value="1"/>
</dbReference>
<dbReference type="InterPro" id="IPR020845">
    <property type="entry name" value="AMP-binding_CS"/>
</dbReference>
<sequence>MATTAGNWDVLIPTKIDNIAGETRDKLYGLWPVAPFSYDAGYRTVTYGNLANAINGLAWWIDNELGSAKDGCILGYVGPNDLRYIALTVAAVKTGSVIFVTSPRNSPAAHRALFEKLQCTTLVTTDPMPPPAAPIVQAVHPRVLTIPSLDEVIHKQHAVYPYHKTLYDAARDPLMVIHTSGSTGIPKPLIWTIQAGANQCRASAVETHQGVQSIESFSRGKRILVTLPPFHGAGVTQYLFHPFSLDTVAIAPTARGIVTAEGLVEALKQAPADVALLVPSVVAELAQQPKLLEYCAKHLQLILYIGGDLPQAIGDLVASKVPLRCQWGASEVGIPPQLMPMNLGPTDWRYIQFHPSAGAKFEQVTDSLYELVFHHLPAYKENQPAFAICGQQELAEYRTRDYFAKHPTIPDVWSWQARADDIIVFLNGEKTNPISFEQQIVAKNPELSGALVVGSQRFQASLILEPANAKDVGSTSERAALIERIWPSVAEANKAAPAYAQVEKPFIMVTSGDRPMIRTGKGTVQRAATVVMYADELEKLYQDAEAVIEEPGNVTHLHDNDAVTSAVRNAILSVTGWPSLGDSESLFSRGLDSLQALGVTRALRREFCFPTFGLSTVYKNPTVEELAAILLERQAPVSNNGPMASLLSTYTGLLKEIPVSKPREYTPDAPVDVLLTGSTGYIGTYLLDTLLRRPSIGIVFCLNRGSDGGRAAQTRRFKASGLDTQHFEGRVSFLHADLSHPKLGLADDTYEELVSRVGLIIHNAWPVNFILELDAFRPQLAGVVNIIALSARAASQILFVSTVAAAGSAVNGQPPPEAIMESLSTPHPNGYAQSKFLSELVLDKASKDLKLAVKIARVGQVAGPVWHRGVWNPREWLPSLAGSSIYLGCVPENLGPQFTVVDWIPSDIVAQVIVELAENTAKFEMGAQVFNLRNPQTTTWAELIPAVQAASQEFSGRPLDIVSPNAWITKLQESVEPVLAAGDMSSVVAAADKNPGIRLYDFYRDSLWSEHGGSPPMSISKAIKASPSLQRLEVVSLGWMKKWLDEWKNTTPVAQR</sequence>
<dbReference type="Gene3D" id="3.40.50.720">
    <property type="entry name" value="NAD(P)-binding Rossmann-like Domain"/>
    <property type="match status" value="1"/>
</dbReference>
<gene>
    <name evidence="5" type="ORF">B0I35DRAFT_397184</name>
</gene>
<evidence type="ECO:0000313" key="5">
    <source>
        <dbReference type="EMBL" id="KAH7310811.1"/>
    </source>
</evidence>
<protein>
    <submittedName>
        <fullName evidence="5">NRPS-like enzyme</fullName>
    </submittedName>
</protein>
<keyword evidence="3" id="KW-0521">NADP</keyword>
<dbReference type="PANTHER" id="PTHR43439:SF2">
    <property type="entry name" value="ENZYME, PUTATIVE (JCVI)-RELATED"/>
    <property type="match status" value="1"/>
</dbReference>
<evidence type="ECO:0000256" key="2">
    <source>
        <dbReference type="ARBA" id="ARBA00022553"/>
    </source>
</evidence>